<sequence>MSNDKLVKLFSLNLGTKGMGEKERLSPMGGSEHASNGSHTSGGVENQSNSFVDWGSVRASTNDSCTSIKSEQLNPYKRVNSLSEYVYKFKKLAHEGRTTAGDSNIFRKFNTNRRKINSSDSWDRSSAQSAHPSAAHFCGNNLAATSPITSPVTSFNTPVGISSKTSRSDSNSHLEFKSIPSGTSANGETEILPDQVEEYFRPNKDFPFSDEEDATISSRPHLLHNCRMFKSHMSIDSSPLCSYLNSIGRLETKGSNAGIATLSRVRGPFQSKDPPLGKTGSQITNLEEDVEREKFVRGPLPTECGMDEKEVSKFFKIAIVHSRVISRHKQNTRKKVRKIFYKYRKMCITVQMSKYKCENLLKGLTYSGNKTLIKNIEQNKNYIYNKKIMNCLFKFFLDYIFSFYFMRNTNWVEARRGAFMRYVNGHILQLLRISRFYRGPSNGKPFPPFKNQHGSDAPESMKEENNHKSKIQLVGRSLAKPSYLLATPDSNVTVGSGNILFPGCYISSPVGHIYIGDNNLFEDNITIINYGNIDMYIGNYNIFRSGTCITNAPTIGDHNYFDYKCSISNSSVGSRSYIRANLFEEKKRDADMHPFRYCNTVTDMSPGFVDENMNEIKFRYDHISSST</sequence>
<organism evidence="8 9">
    <name type="scientific">Plasmodium knowlesi</name>
    <dbReference type="NCBI Taxonomy" id="5850"/>
    <lineage>
        <taxon>Eukaryota</taxon>
        <taxon>Sar</taxon>
        <taxon>Alveolata</taxon>
        <taxon>Apicomplexa</taxon>
        <taxon>Aconoidasida</taxon>
        <taxon>Haemosporida</taxon>
        <taxon>Plasmodiidae</taxon>
        <taxon>Plasmodium</taxon>
        <taxon>Plasmodium (Plasmodium)</taxon>
    </lineage>
</organism>
<dbReference type="GO" id="GO:0005869">
    <property type="term" value="C:dynactin complex"/>
    <property type="evidence" value="ECO:0007669"/>
    <property type="project" value="InterPro"/>
</dbReference>
<dbReference type="Proteomes" id="UP000195012">
    <property type="component" value="Unassembled WGS sequence"/>
</dbReference>
<dbReference type="OrthoDB" id="2355at2759"/>
<comment type="similarity">
    <text evidence="2">Belongs to the dynactin subunits 5/6 family. Dynactin subunit 6 subfamily.</text>
</comment>
<evidence type="ECO:0000256" key="7">
    <source>
        <dbReference type="SAM" id="MobiDB-lite"/>
    </source>
</evidence>
<protein>
    <recommendedName>
        <fullName evidence="3">Dynactin subunit 6</fullName>
    </recommendedName>
</protein>
<keyword evidence="4" id="KW-0963">Cytoplasm</keyword>
<name>A0A1Y3DXT3_PLAKN</name>
<evidence type="ECO:0000256" key="3">
    <source>
        <dbReference type="ARBA" id="ARBA00016573"/>
    </source>
</evidence>
<feature type="compositionally biased region" description="Basic and acidic residues" evidence="7">
    <location>
        <begin position="166"/>
        <end position="176"/>
    </location>
</feature>
<dbReference type="VEuPathDB" id="PlasmoDB:PKNH_0501700"/>
<dbReference type="SUPFAM" id="SSF51161">
    <property type="entry name" value="Trimeric LpxA-like enzymes"/>
    <property type="match status" value="1"/>
</dbReference>
<evidence type="ECO:0000256" key="1">
    <source>
        <dbReference type="ARBA" id="ARBA00004245"/>
    </source>
</evidence>
<evidence type="ECO:0000313" key="8">
    <source>
        <dbReference type="EMBL" id="OTN67978.1"/>
    </source>
</evidence>
<dbReference type="AlphaFoldDB" id="A0A1Y3DXT3"/>
<proteinExistence type="inferred from homology"/>
<comment type="function">
    <text evidence="6">Part of the dynactin complex that activates the molecular motor dynein for ultra-processive transport along microtubules.</text>
</comment>
<dbReference type="eggNOG" id="ENOG502T5Z4">
    <property type="taxonomic scope" value="Eukaryota"/>
</dbReference>
<dbReference type="InterPro" id="IPR011004">
    <property type="entry name" value="Trimer_LpxA-like_sf"/>
</dbReference>
<dbReference type="GO" id="GO:0007052">
    <property type="term" value="P:mitotic spindle organization"/>
    <property type="evidence" value="ECO:0007669"/>
    <property type="project" value="TreeGrafter"/>
</dbReference>
<comment type="subcellular location">
    <subcellularLocation>
        <location evidence="1">Cytoplasm</location>
        <location evidence="1">Cytoskeleton</location>
    </subcellularLocation>
</comment>
<dbReference type="PANTHER" id="PTHR13072:SF0">
    <property type="entry name" value="DYNACTIN SUBUNIT 6"/>
    <property type="match status" value="1"/>
</dbReference>
<evidence type="ECO:0000256" key="6">
    <source>
        <dbReference type="ARBA" id="ARBA00034687"/>
    </source>
</evidence>
<dbReference type="PANTHER" id="PTHR13072">
    <property type="entry name" value="DYNACTIN 6"/>
    <property type="match status" value="1"/>
</dbReference>
<keyword evidence="5" id="KW-0206">Cytoskeleton</keyword>
<evidence type="ECO:0000256" key="2">
    <source>
        <dbReference type="ARBA" id="ARBA00007719"/>
    </source>
</evidence>
<feature type="region of interest" description="Disordered" evidence="7">
    <location>
        <begin position="444"/>
        <end position="466"/>
    </location>
</feature>
<dbReference type="VEuPathDB" id="PlasmoDB:PKA1H_050006900"/>
<accession>A0A1Y3DXT3</accession>
<evidence type="ECO:0000256" key="4">
    <source>
        <dbReference type="ARBA" id="ARBA00022490"/>
    </source>
</evidence>
<dbReference type="VEuPathDB" id="PlasmoDB:PKNOH_S04353900"/>
<dbReference type="Gene3D" id="2.160.10.10">
    <property type="entry name" value="Hexapeptide repeat proteins"/>
    <property type="match status" value="1"/>
</dbReference>
<dbReference type="InterPro" id="IPR027777">
    <property type="entry name" value="DCTN6"/>
</dbReference>
<feature type="region of interest" description="Disordered" evidence="7">
    <location>
        <begin position="19"/>
        <end position="49"/>
    </location>
</feature>
<feature type="compositionally biased region" description="Polar residues" evidence="7">
    <location>
        <begin position="33"/>
        <end position="49"/>
    </location>
</feature>
<evidence type="ECO:0000256" key="5">
    <source>
        <dbReference type="ARBA" id="ARBA00023212"/>
    </source>
</evidence>
<reference evidence="8 9" key="1">
    <citation type="submission" date="2017-05" db="EMBL/GenBank/DDBJ databases">
        <title>PacBio assembly of a Plasmodium knowlesi genome sequence with Hi-C correction and manual annotation of the SICAvar gene family.</title>
        <authorList>
            <person name="Lapp S.A."/>
            <person name="Geraldo J.A."/>
            <person name="Chien J.-T."/>
            <person name="Ay F."/>
            <person name="Pakala S.B."/>
            <person name="Batugedara G."/>
            <person name="Humphrey J.C."/>
            <person name="Debarry J.D."/>
            <person name="Le Roch K.G."/>
            <person name="Galinski M.R."/>
            <person name="Kissinger J.C."/>
        </authorList>
    </citation>
    <scope>NUCLEOTIDE SEQUENCE [LARGE SCALE GENOMIC DNA]</scope>
    <source>
        <strain evidence="9">Malayan Strain Pk1 (A+)</strain>
    </source>
</reference>
<gene>
    <name evidence="8" type="ORF">PKNOH_S04353900</name>
</gene>
<feature type="region of interest" description="Disordered" evidence="7">
    <location>
        <begin position="163"/>
        <end position="188"/>
    </location>
</feature>
<evidence type="ECO:0000313" key="9">
    <source>
        <dbReference type="Proteomes" id="UP000195012"/>
    </source>
</evidence>
<comment type="caution">
    <text evidence="8">The sequence shown here is derived from an EMBL/GenBank/DDBJ whole genome shotgun (WGS) entry which is preliminary data.</text>
</comment>
<dbReference type="EMBL" id="NETL01000018">
    <property type="protein sequence ID" value="OTN67978.1"/>
    <property type="molecule type" value="Genomic_DNA"/>
</dbReference>
<dbReference type="GO" id="GO:0070840">
    <property type="term" value="F:dynein complex binding"/>
    <property type="evidence" value="ECO:0007669"/>
    <property type="project" value="TreeGrafter"/>
</dbReference>